<keyword evidence="4" id="KW-0812">Transmembrane</keyword>
<keyword evidence="2 3" id="KW-0802">TPR repeat</keyword>
<dbReference type="PANTHER" id="PTHR44943:SF8">
    <property type="entry name" value="TPR REPEAT-CONTAINING PROTEIN MJ0263"/>
    <property type="match status" value="1"/>
</dbReference>
<evidence type="ECO:0000256" key="2">
    <source>
        <dbReference type="ARBA" id="ARBA00022803"/>
    </source>
</evidence>
<evidence type="ECO:0000313" key="6">
    <source>
        <dbReference type="Proteomes" id="UP000321907"/>
    </source>
</evidence>
<evidence type="ECO:0000256" key="4">
    <source>
        <dbReference type="SAM" id="Phobius"/>
    </source>
</evidence>
<keyword evidence="4" id="KW-0472">Membrane</keyword>
<dbReference type="InterPro" id="IPR019734">
    <property type="entry name" value="TPR_rpt"/>
</dbReference>
<dbReference type="RefSeq" id="WP_147930415.1">
    <property type="nucleotide sequence ID" value="NZ_VOXD01000011.1"/>
</dbReference>
<dbReference type="Gene3D" id="1.25.40.10">
    <property type="entry name" value="Tetratricopeptide repeat domain"/>
    <property type="match status" value="2"/>
</dbReference>
<dbReference type="EMBL" id="VOXD01000011">
    <property type="protein sequence ID" value="TXF89822.1"/>
    <property type="molecule type" value="Genomic_DNA"/>
</dbReference>
<evidence type="ECO:0000313" key="5">
    <source>
        <dbReference type="EMBL" id="TXF89822.1"/>
    </source>
</evidence>
<proteinExistence type="predicted"/>
<keyword evidence="1" id="KW-0677">Repeat</keyword>
<feature type="transmembrane region" description="Helical" evidence="4">
    <location>
        <begin position="387"/>
        <end position="407"/>
    </location>
</feature>
<organism evidence="5 6">
    <name type="scientific">Neolewinella aurantiaca</name>
    <dbReference type="NCBI Taxonomy" id="2602767"/>
    <lineage>
        <taxon>Bacteria</taxon>
        <taxon>Pseudomonadati</taxon>
        <taxon>Bacteroidota</taxon>
        <taxon>Saprospiria</taxon>
        <taxon>Saprospirales</taxon>
        <taxon>Lewinellaceae</taxon>
        <taxon>Neolewinella</taxon>
    </lineage>
</organism>
<gene>
    <name evidence="5" type="ORF">FUA23_09050</name>
</gene>
<dbReference type="InterPro" id="IPR011990">
    <property type="entry name" value="TPR-like_helical_dom_sf"/>
</dbReference>
<dbReference type="Pfam" id="PF14559">
    <property type="entry name" value="TPR_19"/>
    <property type="match status" value="1"/>
</dbReference>
<dbReference type="OrthoDB" id="1489995at2"/>
<sequence>MQLNALIERLHLLQSQARWPESKTLLETYLADHPDEPIAQLYYVNTLSNMGEKERARELVGPLLSEHPDNPMVLRLAAIIELNDGKPKIAEQFAGQLMEMDAEDDDAYTLMAKAKLDQRNYDAALHYVDEALAVNPQNTEALNMKIYIGGFLGKTDTDDTISEALHINPEDSSTIANHGYQLLRNGKVDEALERLKYALSLNPTDQLARFAMLEALKARFWPYRMYFKYQEAMSKLSGGASFGIMIGLWFGVNFLNRQAVSNPEYAPYIMPLVYIMVFLFLLTWIIDPLMNFYLLTNKYGRLLLDKDDKLMASLVGGSLGLALLSGIAWLATGFSTFQLFAAAFVMLTIPLGSFLRPKRKQPRLLLTIYTAALVGFALIGIPAGSSLLINLALFGLLAYQFIINGMMAREHGRTFGE</sequence>
<feature type="repeat" description="TPR" evidence="3">
    <location>
        <begin position="105"/>
        <end position="138"/>
    </location>
</feature>
<dbReference type="PANTHER" id="PTHR44943">
    <property type="entry name" value="CELLULOSE SYNTHASE OPERON PROTEIN C"/>
    <property type="match status" value="1"/>
</dbReference>
<evidence type="ECO:0000256" key="3">
    <source>
        <dbReference type="PROSITE-ProRule" id="PRU00339"/>
    </source>
</evidence>
<accession>A0A5C7FU61</accession>
<keyword evidence="4" id="KW-1133">Transmembrane helix</keyword>
<dbReference type="AlphaFoldDB" id="A0A5C7FU61"/>
<feature type="transmembrane region" description="Helical" evidence="4">
    <location>
        <begin position="364"/>
        <end position="381"/>
    </location>
</feature>
<feature type="transmembrane region" description="Helical" evidence="4">
    <location>
        <begin position="337"/>
        <end position="355"/>
    </location>
</feature>
<dbReference type="Proteomes" id="UP000321907">
    <property type="component" value="Unassembled WGS sequence"/>
</dbReference>
<name>A0A5C7FU61_9BACT</name>
<dbReference type="Pfam" id="PF13432">
    <property type="entry name" value="TPR_16"/>
    <property type="match status" value="1"/>
</dbReference>
<feature type="repeat" description="TPR" evidence="3">
    <location>
        <begin position="172"/>
        <end position="205"/>
    </location>
</feature>
<reference evidence="5 6" key="1">
    <citation type="submission" date="2019-08" db="EMBL/GenBank/DDBJ databases">
        <title>Lewinella sp. strain SSH13 Genome sequencing and assembly.</title>
        <authorList>
            <person name="Kim I."/>
        </authorList>
    </citation>
    <scope>NUCLEOTIDE SEQUENCE [LARGE SCALE GENOMIC DNA]</scope>
    <source>
        <strain evidence="5 6">SSH13</strain>
    </source>
</reference>
<comment type="caution">
    <text evidence="5">The sequence shown here is derived from an EMBL/GenBank/DDBJ whole genome shotgun (WGS) entry which is preliminary data.</text>
</comment>
<dbReference type="SMART" id="SM00028">
    <property type="entry name" value="TPR"/>
    <property type="match status" value="2"/>
</dbReference>
<feature type="transmembrane region" description="Helical" evidence="4">
    <location>
        <begin position="268"/>
        <end position="289"/>
    </location>
</feature>
<dbReference type="InterPro" id="IPR051685">
    <property type="entry name" value="Ycf3/AcsC/BcsC/TPR_MFPF"/>
</dbReference>
<dbReference type="PROSITE" id="PS50005">
    <property type="entry name" value="TPR"/>
    <property type="match status" value="2"/>
</dbReference>
<feature type="transmembrane region" description="Helical" evidence="4">
    <location>
        <begin position="236"/>
        <end position="256"/>
    </location>
</feature>
<keyword evidence="6" id="KW-1185">Reference proteome</keyword>
<evidence type="ECO:0000256" key="1">
    <source>
        <dbReference type="ARBA" id="ARBA00022737"/>
    </source>
</evidence>
<feature type="transmembrane region" description="Helical" evidence="4">
    <location>
        <begin position="310"/>
        <end position="331"/>
    </location>
</feature>
<protein>
    <submittedName>
        <fullName evidence="5">Tetratricopeptide repeat protein</fullName>
    </submittedName>
</protein>
<dbReference type="SUPFAM" id="SSF48452">
    <property type="entry name" value="TPR-like"/>
    <property type="match status" value="1"/>
</dbReference>